<dbReference type="Proteomes" id="UP001234297">
    <property type="component" value="Chromosome 7"/>
</dbReference>
<accession>A0ACC2LA89</accession>
<evidence type="ECO:0000313" key="2">
    <source>
        <dbReference type="Proteomes" id="UP001234297"/>
    </source>
</evidence>
<proteinExistence type="predicted"/>
<name>A0ACC2LA89_PERAE</name>
<protein>
    <submittedName>
        <fullName evidence="1">Uncharacterized protein</fullName>
    </submittedName>
</protein>
<evidence type="ECO:0000313" key="1">
    <source>
        <dbReference type="EMBL" id="KAJ8630399.1"/>
    </source>
</evidence>
<reference evidence="1 2" key="1">
    <citation type="journal article" date="2022" name="Hortic Res">
        <title>A haplotype resolved chromosomal level avocado genome allows analysis of novel avocado genes.</title>
        <authorList>
            <person name="Nath O."/>
            <person name="Fletcher S.J."/>
            <person name="Hayward A."/>
            <person name="Shaw L.M."/>
            <person name="Masouleh A.K."/>
            <person name="Furtado A."/>
            <person name="Henry R.J."/>
            <person name="Mitter N."/>
        </authorList>
    </citation>
    <scope>NUCLEOTIDE SEQUENCE [LARGE SCALE GENOMIC DNA]</scope>
    <source>
        <strain evidence="2">cv. Hass</strain>
    </source>
</reference>
<keyword evidence="2" id="KW-1185">Reference proteome</keyword>
<comment type="caution">
    <text evidence="1">The sequence shown here is derived from an EMBL/GenBank/DDBJ whole genome shotgun (WGS) entry which is preliminary data.</text>
</comment>
<sequence>MSRQGNFRRIKMKDLPSTTVATEKMSEQSRKGSILPLVGESKNMINVLIAHEEDEAKRKAIVKEEDTKEQPRIGTLQLLDLVQFAEDRCGGGSKELIVSEILQ</sequence>
<gene>
    <name evidence="1" type="ORF">MRB53_023722</name>
</gene>
<dbReference type="EMBL" id="CM056815">
    <property type="protein sequence ID" value="KAJ8630399.1"/>
    <property type="molecule type" value="Genomic_DNA"/>
</dbReference>
<organism evidence="1 2">
    <name type="scientific">Persea americana</name>
    <name type="common">Avocado</name>
    <dbReference type="NCBI Taxonomy" id="3435"/>
    <lineage>
        <taxon>Eukaryota</taxon>
        <taxon>Viridiplantae</taxon>
        <taxon>Streptophyta</taxon>
        <taxon>Embryophyta</taxon>
        <taxon>Tracheophyta</taxon>
        <taxon>Spermatophyta</taxon>
        <taxon>Magnoliopsida</taxon>
        <taxon>Magnoliidae</taxon>
        <taxon>Laurales</taxon>
        <taxon>Lauraceae</taxon>
        <taxon>Persea</taxon>
    </lineage>
</organism>